<gene>
    <name evidence="2" type="ORF">D3273_08295</name>
</gene>
<accession>A0A4Q2U7M1</accession>
<evidence type="ECO:0000313" key="2">
    <source>
        <dbReference type="EMBL" id="RYC32382.1"/>
    </source>
</evidence>
<organism evidence="2 3">
    <name type="scientific">Lichenibacterium minor</name>
    <dbReference type="NCBI Taxonomy" id="2316528"/>
    <lineage>
        <taxon>Bacteria</taxon>
        <taxon>Pseudomonadati</taxon>
        <taxon>Pseudomonadota</taxon>
        <taxon>Alphaproteobacteria</taxon>
        <taxon>Hyphomicrobiales</taxon>
        <taxon>Lichenihabitantaceae</taxon>
        <taxon>Lichenibacterium</taxon>
    </lineage>
</organism>
<dbReference type="RefSeq" id="WP_129225369.1">
    <property type="nucleotide sequence ID" value="NZ_QYBB01000007.1"/>
</dbReference>
<comment type="caution">
    <text evidence="2">The sequence shown here is derived from an EMBL/GenBank/DDBJ whole genome shotgun (WGS) entry which is preliminary data.</text>
</comment>
<reference evidence="2 3" key="1">
    <citation type="submission" date="2018-12" db="EMBL/GenBank/DDBJ databases">
        <authorList>
            <person name="Grouzdev D.S."/>
            <person name="Krutkina M.S."/>
        </authorList>
    </citation>
    <scope>NUCLEOTIDE SEQUENCE [LARGE SCALE GENOMIC DNA]</scope>
    <source>
        <strain evidence="2 3">RmlP026</strain>
    </source>
</reference>
<dbReference type="Proteomes" id="UP000290759">
    <property type="component" value="Unassembled WGS sequence"/>
</dbReference>
<dbReference type="AlphaFoldDB" id="A0A4Q2U7M1"/>
<protein>
    <submittedName>
        <fullName evidence="2">Uncharacterized protein</fullName>
    </submittedName>
</protein>
<evidence type="ECO:0000256" key="1">
    <source>
        <dbReference type="SAM" id="Phobius"/>
    </source>
</evidence>
<name>A0A4Q2U7M1_9HYPH</name>
<reference evidence="2 3" key="2">
    <citation type="submission" date="2019-02" db="EMBL/GenBank/DDBJ databases">
        <title>'Lichenibacterium ramalinii' gen. nov. sp. nov., 'Lichenibacterium minor' gen. nov. sp. nov.</title>
        <authorList>
            <person name="Pankratov T."/>
        </authorList>
    </citation>
    <scope>NUCLEOTIDE SEQUENCE [LARGE SCALE GENOMIC DNA]</scope>
    <source>
        <strain evidence="2 3">RmlP026</strain>
    </source>
</reference>
<keyword evidence="1" id="KW-0812">Transmembrane</keyword>
<sequence length="64" mass="7280">MTSLPSGPYVDWYETWLAQHGKRSKAEAAARAKAERQVRLIVRLFVGWAVVVTAATFASIWWML</sequence>
<proteinExistence type="predicted"/>
<evidence type="ECO:0000313" key="3">
    <source>
        <dbReference type="Proteomes" id="UP000290759"/>
    </source>
</evidence>
<keyword evidence="1" id="KW-1133">Transmembrane helix</keyword>
<keyword evidence="3" id="KW-1185">Reference proteome</keyword>
<feature type="transmembrane region" description="Helical" evidence="1">
    <location>
        <begin position="40"/>
        <end position="63"/>
    </location>
</feature>
<dbReference type="EMBL" id="QYBB01000007">
    <property type="protein sequence ID" value="RYC32382.1"/>
    <property type="molecule type" value="Genomic_DNA"/>
</dbReference>
<keyword evidence="1" id="KW-0472">Membrane</keyword>